<gene>
    <name evidence="2" type="ORF">KP509_16G079100</name>
</gene>
<dbReference type="OrthoDB" id="10518039at2759"/>
<evidence type="ECO:0000256" key="1">
    <source>
        <dbReference type="SAM" id="MobiDB-lite"/>
    </source>
</evidence>
<dbReference type="Proteomes" id="UP000825935">
    <property type="component" value="Chromosome 16"/>
</dbReference>
<proteinExistence type="predicted"/>
<sequence length="300" mass="32415">MAVSSPLKGALVLEVCIGRFIPIRGELQRSTDVENRQLRSWSSSVNVWMQPLAKLSSQDEGVSAICSPTSVNHGIRCVNFAFAAAAWATLSSSPAEATFGAYETYHTSSTAPLSGITLSQGDLISADDGLLRVGIDEGTLYHSFVLSPPNFDLPRPGYDTFESPSSINETAAKKKKKMTVKCPPWTISELQMVLPDYQGKPKPYPRVQGSPYPFWPAIDDDASASDQEKADNGSRINIVPGPDKQQQSRGLVDMKKAFLFGSQGDDEAASLAFVAPLTAPSEKLQPQQPIIRMPGGCFTM</sequence>
<reference evidence="2" key="1">
    <citation type="submission" date="2021-08" db="EMBL/GenBank/DDBJ databases">
        <title>WGS assembly of Ceratopteris richardii.</title>
        <authorList>
            <person name="Marchant D.B."/>
            <person name="Chen G."/>
            <person name="Jenkins J."/>
            <person name="Shu S."/>
            <person name="Leebens-Mack J."/>
            <person name="Grimwood J."/>
            <person name="Schmutz J."/>
            <person name="Soltis P."/>
            <person name="Soltis D."/>
            <person name="Chen Z.-H."/>
        </authorList>
    </citation>
    <scope>NUCLEOTIDE SEQUENCE</scope>
    <source>
        <strain evidence="2">Whitten #5841</strain>
        <tissue evidence="2">Leaf</tissue>
    </source>
</reference>
<keyword evidence="3" id="KW-1185">Reference proteome</keyword>
<organism evidence="2 3">
    <name type="scientific">Ceratopteris richardii</name>
    <name type="common">Triangle waterfern</name>
    <dbReference type="NCBI Taxonomy" id="49495"/>
    <lineage>
        <taxon>Eukaryota</taxon>
        <taxon>Viridiplantae</taxon>
        <taxon>Streptophyta</taxon>
        <taxon>Embryophyta</taxon>
        <taxon>Tracheophyta</taxon>
        <taxon>Polypodiopsida</taxon>
        <taxon>Polypodiidae</taxon>
        <taxon>Polypodiales</taxon>
        <taxon>Pteridineae</taxon>
        <taxon>Pteridaceae</taxon>
        <taxon>Parkerioideae</taxon>
        <taxon>Ceratopteris</taxon>
    </lineage>
</organism>
<dbReference type="AlphaFoldDB" id="A0A8T2T5Z2"/>
<dbReference type="EMBL" id="CM035421">
    <property type="protein sequence ID" value="KAH7388509.1"/>
    <property type="molecule type" value="Genomic_DNA"/>
</dbReference>
<evidence type="ECO:0000313" key="2">
    <source>
        <dbReference type="EMBL" id="KAH7388509.1"/>
    </source>
</evidence>
<accession>A0A8T2T5Z2</accession>
<protein>
    <submittedName>
        <fullName evidence="2">Uncharacterized protein</fullName>
    </submittedName>
</protein>
<evidence type="ECO:0000313" key="3">
    <source>
        <dbReference type="Proteomes" id="UP000825935"/>
    </source>
</evidence>
<feature type="region of interest" description="Disordered" evidence="1">
    <location>
        <begin position="218"/>
        <end position="249"/>
    </location>
</feature>
<comment type="caution">
    <text evidence="2">The sequence shown here is derived from an EMBL/GenBank/DDBJ whole genome shotgun (WGS) entry which is preliminary data.</text>
</comment>
<name>A0A8T2T5Z2_CERRI</name>